<evidence type="ECO:0000313" key="5">
    <source>
        <dbReference type="Proteomes" id="UP000761534"/>
    </source>
</evidence>
<dbReference type="InterPro" id="IPR052743">
    <property type="entry name" value="Glutaminase_GtaA"/>
</dbReference>
<sequence>MMATTSTGANEKHSVKTVKGVRILLAAEVRGELSKLNRLAEAERADCIVHTGNFGFFDEESARRISSRTLRHIASFSPLVDPATLPADNAELKRTLGATGLSELPAFLSGKSKLNVPVYTIYGASEDLAVVEKFRSGAYSVPNLHMVDESATHRIETGSGVSVRVMGLGGNLLLHRFFDNGDGASTIAGTYGLMWTTALQMGQLIHTVHKNFSPQEVRLFVCHPCPSREGLLAQLALSLRADFTVSSGLHFIYGSSFNEFSTGPTFDYFRGKLAAARAAFMDVWDTVRDQVMPLVEGEPKQKLLLQNCLDVIERMPTSSTGGGSSSANEYLLTAFRSMWNFNLCDAQYGTTLLNVVDGKFSVESKSEGFDFSFRKKTSAASSATASSTASPRPDDAASTTTPKTAPGELSNVNGGETAASTSKPLPPQTPRDAPGVWVANGHVPEAELREFFAEGDREKITRVVIKEAYQHPEKKFALVYFSTPEEATKAIERVDGEKAGRVSLISPPHYHSHRGGSRGGGSGRGGFHRGGAPSSFRGRGGPRGGGRPSTSFRNASTSNNPASTTTATTSTPTPSNNNNTTDSPSNSNANPSAGNSNSTPTSKPE</sequence>
<dbReference type="PANTHER" id="PTHR31987">
    <property type="entry name" value="GLUTAMINASE A-RELATED"/>
    <property type="match status" value="1"/>
</dbReference>
<dbReference type="InterPro" id="IPR018829">
    <property type="entry name" value="DUF2433"/>
</dbReference>
<accession>A0A642V3B3</accession>
<protein>
    <recommendedName>
        <fullName evidence="3">RRM domain-containing protein</fullName>
    </recommendedName>
</protein>
<dbReference type="CDD" id="cd00590">
    <property type="entry name" value="RRM_SF"/>
    <property type="match status" value="1"/>
</dbReference>
<dbReference type="Pfam" id="PF10360">
    <property type="entry name" value="DUF2433"/>
    <property type="match status" value="1"/>
</dbReference>
<dbReference type="Proteomes" id="UP000761534">
    <property type="component" value="Unassembled WGS sequence"/>
</dbReference>
<feature type="compositionally biased region" description="Low complexity" evidence="2">
    <location>
        <begin position="380"/>
        <end position="390"/>
    </location>
</feature>
<organism evidence="4 5">
    <name type="scientific">Trichomonascus ciferrii</name>
    <dbReference type="NCBI Taxonomy" id="44093"/>
    <lineage>
        <taxon>Eukaryota</taxon>
        <taxon>Fungi</taxon>
        <taxon>Dikarya</taxon>
        <taxon>Ascomycota</taxon>
        <taxon>Saccharomycotina</taxon>
        <taxon>Dipodascomycetes</taxon>
        <taxon>Dipodascales</taxon>
        <taxon>Trichomonascaceae</taxon>
        <taxon>Trichomonascus</taxon>
        <taxon>Trichomonascus ciferrii complex</taxon>
    </lineage>
</organism>
<evidence type="ECO:0000313" key="4">
    <source>
        <dbReference type="EMBL" id="KAA8911985.1"/>
    </source>
</evidence>
<dbReference type="EMBL" id="SWFS01000267">
    <property type="protein sequence ID" value="KAA8911985.1"/>
    <property type="molecule type" value="Genomic_DNA"/>
</dbReference>
<name>A0A642V3B3_9ASCO</name>
<dbReference type="PANTHER" id="PTHR31987:SF11">
    <property type="entry name" value="DUF2433 DOMAIN-CONTAINING PROTEIN"/>
    <property type="match status" value="1"/>
</dbReference>
<dbReference type="OrthoDB" id="3918848at2759"/>
<dbReference type="PROSITE" id="PS50102">
    <property type="entry name" value="RRM"/>
    <property type="match status" value="1"/>
</dbReference>
<dbReference type="GO" id="GO:0003723">
    <property type="term" value="F:RNA binding"/>
    <property type="evidence" value="ECO:0007669"/>
    <property type="project" value="UniProtKB-UniRule"/>
</dbReference>
<feature type="region of interest" description="Disordered" evidence="2">
    <location>
        <begin position="380"/>
        <end position="437"/>
    </location>
</feature>
<dbReference type="Pfam" id="PF00076">
    <property type="entry name" value="RRM_1"/>
    <property type="match status" value="1"/>
</dbReference>
<dbReference type="VEuPathDB" id="FungiDB:TRICI_003671"/>
<dbReference type="SUPFAM" id="SSF54928">
    <property type="entry name" value="RNA-binding domain, RBD"/>
    <property type="match status" value="1"/>
</dbReference>
<evidence type="ECO:0000259" key="3">
    <source>
        <dbReference type="PROSITE" id="PS50102"/>
    </source>
</evidence>
<feature type="compositionally biased region" description="Gly residues" evidence="2">
    <location>
        <begin position="538"/>
        <end position="547"/>
    </location>
</feature>
<dbReference type="InterPro" id="IPR012677">
    <property type="entry name" value="Nucleotide-bd_a/b_plait_sf"/>
</dbReference>
<proteinExistence type="predicted"/>
<comment type="caution">
    <text evidence="4">The sequence shown here is derived from an EMBL/GenBank/DDBJ whole genome shotgun (WGS) entry which is preliminary data.</text>
</comment>
<evidence type="ECO:0000256" key="2">
    <source>
        <dbReference type="SAM" id="MobiDB-lite"/>
    </source>
</evidence>
<reference evidence="4" key="1">
    <citation type="journal article" date="2019" name="G3 (Bethesda)">
        <title>Genome Assemblies of Two Rare Opportunistic Yeast Pathogens: Diutina rugosa (syn. Candida rugosa) and Trichomonascus ciferrii (syn. Candida ciferrii).</title>
        <authorList>
            <person name="Mixao V."/>
            <person name="Saus E."/>
            <person name="Hansen A.P."/>
            <person name="Lass-Florl C."/>
            <person name="Gabaldon T."/>
        </authorList>
    </citation>
    <scope>NUCLEOTIDE SEQUENCE</scope>
    <source>
        <strain evidence="4">CBS 4856</strain>
    </source>
</reference>
<keyword evidence="5" id="KW-1185">Reference proteome</keyword>
<feature type="compositionally biased region" description="Gly residues" evidence="2">
    <location>
        <begin position="517"/>
        <end position="529"/>
    </location>
</feature>
<feature type="compositionally biased region" description="Polar residues" evidence="2">
    <location>
        <begin position="410"/>
        <end position="423"/>
    </location>
</feature>
<feature type="region of interest" description="Disordered" evidence="2">
    <location>
        <begin position="498"/>
        <end position="605"/>
    </location>
</feature>
<evidence type="ECO:0000256" key="1">
    <source>
        <dbReference type="PROSITE-ProRule" id="PRU00176"/>
    </source>
</evidence>
<feature type="domain" description="RRM" evidence="3">
    <location>
        <begin position="434"/>
        <end position="507"/>
    </location>
</feature>
<gene>
    <name evidence="4" type="ORF">TRICI_003671</name>
</gene>
<dbReference type="InterPro" id="IPR000504">
    <property type="entry name" value="RRM_dom"/>
</dbReference>
<dbReference type="AlphaFoldDB" id="A0A642V3B3"/>
<dbReference type="InterPro" id="IPR035979">
    <property type="entry name" value="RBD_domain_sf"/>
</dbReference>
<dbReference type="Gene3D" id="3.30.70.330">
    <property type="match status" value="1"/>
</dbReference>
<keyword evidence="1" id="KW-0694">RNA-binding</keyword>
<feature type="compositionally biased region" description="Low complexity" evidence="2">
    <location>
        <begin position="554"/>
        <end position="605"/>
    </location>
</feature>